<sequence>MTGQRLGIGSDFPEITLTDIDNNSITIPDDIKTRYCILLFIRGAW</sequence>
<gene>
    <name evidence="1" type="ORF">METZ01_LOCUS233672</name>
</gene>
<accession>A0A382H0J9</accession>
<evidence type="ECO:0008006" key="2">
    <source>
        <dbReference type="Google" id="ProtNLM"/>
    </source>
</evidence>
<name>A0A382H0J9_9ZZZZ</name>
<dbReference type="EMBL" id="UINC01058495">
    <property type="protein sequence ID" value="SVB80818.1"/>
    <property type="molecule type" value="Genomic_DNA"/>
</dbReference>
<proteinExistence type="predicted"/>
<dbReference type="SUPFAM" id="SSF52833">
    <property type="entry name" value="Thioredoxin-like"/>
    <property type="match status" value="1"/>
</dbReference>
<dbReference type="InterPro" id="IPR036249">
    <property type="entry name" value="Thioredoxin-like_sf"/>
</dbReference>
<organism evidence="1">
    <name type="scientific">marine metagenome</name>
    <dbReference type="NCBI Taxonomy" id="408172"/>
    <lineage>
        <taxon>unclassified sequences</taxon>
        <taxon>metagenomes</taxon>
        <taxon>ecological metagenomes</taxon>
    </lineage>
</organism>
<reference evidence="1" key="1">
    <citation type="submission" date="2018-05" db="EMBL/GenBank/DDBJ databases">
        <authorList>
            <person name="Lanie J.A."/>
            <person name="Ng W.-L."/>
            <person name="Kazmierczak K.M."/>
            <person name="Andrzejewski T.M."/>
            <person name="Davidsen T.M."/>
            <person name="Wayne K.J."/>
            <person name="Tettelin H."/>
            <person name="Glass J.I."/>
            <person name="Rusch D."/>
            <person name="Podicherti R."/>
            <person name="Tsui H.-C.T."/>
            <person name="Winkler M.E."/>
        </authorList>
    </citation>
    <scope>NUCLEOTIDE SEQUENCE</scope>
</reference>
<evidence type="ECO:0000313" key="1">
    <source>
        <dbReference type="EMBL" id="SVB80818.1"/>
    </source>
</evidence>
<dbReference type="AlphaFoldDB" id="A0A382H0J9"/>
<protein>
    <recommendedName>
        <fullName evidence="2">Alkyl hydroperoxide reductase subunit C/ Thiol specific antioxidant domain-containing protein</fullName>
    </recommendedName>
</protein>